<dbReference type="Gene3D" id="2.40.50.200">
    <property type="entry name" value="Bacterial OB-fold"/>
    <property type="match status" value="1"/>
</dbReference>
<dbReference type="AlphaFoldDB" id="A0A7S9QCW0"/>
<evidence type="ECO:0000256" key="1">
    <source>
        <dbReference type="SAM" id="SignalP"/>
    </source>
</evidence>
<reference evidence="2 3" key="1">
    <citation type="submission" date="2020-11" db="EMBL/GenBank/DDBJ databases">
        <title>Description of Pontivivens ytuae sp. nov. isolated from deep sea sediment of Mariana Trench.</title>
        <authorList>
            <person name="Wang Z."/>
            <person name="Sun Q.-L."/>
            <person name="Xu X.-D."/>
            <person name="Tang Y.-Z."/>
            <person name="Zhang J."/>
        </authorList>
    </citation>
    <scope>NUCLEOTIDE SEQUENCE [LARGE SCALE GENOMIC DNA]</scope>
    <source>
        <strain evidence="2 3">MT2928</strain>
    </source>
</reference>
<sequence length="107" mass="11616">MRAALALLAILFASPALAQIITIAEIQRGTMVTISGTVDKVMDDDEFILADETGNIPVYFSSSTPPVELGEPVTVHGYVDDELVLELYAHEITRADGTVLQVGQRYH</sequence>
<evidence type="ECO:0008006" key="4">
    <source>
        <dbReference type="Google" id="ProtNLM"/>
    </source>
</evidence>
<dbReference type="InterPro" id="IPR036700">
    <property type="entry name" value="BOBF_sf"/>
</dbReference>
<evidence type="ECO:0000313" key="3">
    <source>
        <dbReference type="Proteomes" id="UP000594800"/>
    </source>
</evidence>
<feature type="chain" id="PRO_5032387549" description="Bacterial OB-fold domain-containing protein" evidence="1">
    <location>
        <begin position="19"/>
        <end position="107"/>
    </location>
</feature>
<name>A0A7S9QCW0_9RHOB</name>
<accession>A0A7S9QCW0</accession>
<organism evidence="2 3">
    <name type="scientific">Pontivivens ytuae</name>
    <dbReference type="NCBI Taxonomy" id="2789856"/>
    <lineage>
        <taxon>Bacteria</taxon>
        <taxon>Pseudomonadati</taxon>
        <taxon>Pseudomonadota</taxon>
        <taxon>Alphaproteobacteria</taxon>
        <taxon>Rhodobacterales</taxon>
        <taxon>Paracoccaceae</taxon>
        <taxon>Pontivivens</taxon>
    </lineage>
</organism>
<dbReference type="EMBL" id="CP064942">
    <property type="protein sequence ID" value="QPH53767.1"/>
    <property type="molecule type" value="Genomic_DNA"/>
</dbReference>
<feature type="signal peptide" evidence="1">
    <location>
        <begin position="1"/>
        <end position="18"/>
    </location>
</feature>
<evidence type="ECO:0000313" key="2">
    <source>
        <dbReference type="EMBL" id="QPH53767.1"/>
    </source>
</evidence>
<proteinExistence type="predicted"/>
<dbReference type="SUPFAM" id="SSF101756">
    <property type="entry name" value="Hypothetical protein YgiW"/>
    <property type="match status" value="1"/>
</dbReference>
<dbReference type="Proteomes" id="UP000594800">
    <property type="component" value="Chromosome"/>
</dbReference>
<dbReference type="RefSeq" id="WP_196102976.1">
    <property type="nucleotide sequence ID" value="NZ_CP064942.1"/>
</dbReference>
<keyword evidence="3" id="KW-1185">Reference proteome</keyword>
<gene>
    <name evidence="2" type="ORF">I0K15_18625</name>
</gene>
<dbReference type="KEGG" id="poz:I0K15_18625"/>
<protein>
    <recommendedName>
        <fullName evidence="4">Bacterial OB-fold domain-containing protein</fullName>
    </recommendedName>
</protein>
<keyword evidence="1" id="KW-0732">Signal</keyword>